<reference evidence="4" key="1">
    <citation type="submission" date="2025-08" db="UniProtKB">
        <authorList>
            <consortium name="RefSeq"/>
        </authorList>
    </citation>
    <scope>IDENTIFICATION</scope>
    <source>
        <tissue evidence="4">Muscle</tissue>
    </source>
</reference>
<feature type="non-terminal residue" evidence="4">
    <location>
        <position position="1"/>
    </location>
</feature>
<dbReference type="GeneID" id="106476926"/>
<proteinExistence type="predicted"/>
<name>A0ABM1RYB3_LIMPO</name>
<feature type="compositionally biased region" description="Low complexity" evidence="2">
    <location>
        <begin position="153"/>
        <end position="170"/>
    </location>
</feature>
<feature type="region of interest" description="Disordered" evidence="2">
    <location>
        <begin position="416"/>
        <end position="509"/>
    </location>
</feature>
<feature type="compositionally biased region" description="Polar residues" evidence="2">
    <location>
        <begin position="107"/>
        <end position="124"/>
    </location>
</feature>
<evidence type="ECO:0000256" key="2">
    <source>
        <dbReference type="SAM" id="MobiDB-lite"/>
    </source>
</evidence>
<dbReference type="PANTHER" id="PTHR46462:SF3">
    <property type="entry name" value="UPSET, ISOFORM A"/>
    <property type="match status" value="1"/>
</dbReference>
<dbReference type="Proteomes" id="UP000694941">
    <property type="component" value="Unplaced"/>
</dbReference>
<evidence type="ECO:0000313" key="3">
    <source>
        <dbReference type="Proteomes" id="UP000694941"/>
    </source>
</evidence>
<feature type="compositionally biased region" description="Low complexity" evidence="2">
    <location>
        <begin position="480"/>
        <end position="490"/>
    </location>
</feature>
<feature type="non-terminal residue" evidence="4">
    <location>
        <position position="509"/>
    </location>
</feature>
<sequence>FLMNEWMQEKAETVVPVSCPLTIHTELSWDLSTASPTCYVRCTKDTPSGPGILAAHLRRNSTSGNSGKQSSSIGSAKKRWLRQAMCETELPGVEGCGIETSHCSPLHNGSMSPNPQSEANSPCLSPSGDVLTPLKKRRMMRASRDSVPSPTTPADNPESNPSASSPEPSSGTHGENFMSSVFGIKRLTSEDFSGKEDYQYRDKTCSVEEQINVVDDTWHNKAATERQHNIDMDKRDPRLETSVSNMLMAVCSSTSISSATESSQDSCECLDLSSHIHNITVTKADSTTVITEDSVWQPDDTACNPGVKVPDISVNDRCSSGDHDVGDIGNTSLEEAAEKNASRSMSEGNYNLQGTQRQKQLSALPNILESIKQNDTQLARCASSSYIANTASTLSSETDTVCSTLSSEASYHITTASLTEDNSQERTHTTSTSVGKTGTKRKVSLSEYRMRKKKEGRDSKHQTSVESESMLLKDSKPTSLLPLPLFEPLLSTGTSKNGLKYSDKGKEGL</sequence>
<protein>
    <submittedName>
        <fullName evidence="4">Uncharacterized protein LOC106476926</fullName>
    </submittedName>
</protein>
<organism evidence="3 4">
    <name type="scientific">Limulus polyphemus</name>
    <name type="common">Atlantic horseshoe crab</name>
    <dbReference type="NCBI Taxonomy" id="6850"/>
    <lineage>
        <taxon>Eukaryota</taxon>
        <taxon>Metazoa</taxon>
        <taxon>Ecdysozoa</taxon>
        <taxon>Arthropoda</taxon>
        <taxon>Chelicerata</taxon>
        <taxon>Merostomata</taxon>
        <taxon>Xiphosura</taxon>
        <taxon>Limulidae</taxon>
        <taxon>Limulus</taxon>
    </lineage>
</organism>
<keyword evidence="1" id="KW-0156">Chromatin regulator</keyword>
<dbReference type="RefSeq" id="XP_022236368.1">
    <property type="nucleotide sequence ID" value="XM_022380660.1"/>
</dbReference>
<accession>A0ABM1RYB3</accession>
<gene>
    <name evidence="4" type="primary">LOC106476926</name>
</gene>
<dbReference type="PANTHER" id="PTHR46462">
    <property type="entry name" value="UPSET, ISOFORM A"/>
    <property type="match status" value="1"/>
</dbReference>
<evidence type="ECO:0000313" key="4">
    <source>
        <dbReference type="RefSeq" id="XP_022236368.1"/>
    </source>
</evidence>
<keyword evidence="3" id="KW-1185">Reference proteome</keyword>
<evidence type="ECO:0000256" key="1">
    <source>
        <dbReference type="ARBA" id="ARBA00022853"/>
    </source>
</evidence>
<feature type="region of interest" description="Disordered" evidence="2">
    <location>
        <begin position="107"/>
        <end position="177"/>
    </location>
</feature>